<dbReference type="AlphaFoldDB" id="A0AAW2GSD2"/>
<accession>A0AAW2GSD2</accession>
<evidence type="ECO:0000313" key="1">
    <source>
        <dbReference type="EMBL" id="KAL0130200.1"/>
    </source>
</evidence>
<protein>
    <submittedName>
        <fullName evidence="1">Uncharacterized protein</fullName>
    </submittedName>
</protein>
<organism evidence="1 2">
    <name type="scientific">Cardiocondyla obscurior</name>
    <dbReference type="NCBI Taxonomy" id="286306"/>
    <lineage>
        <taxon>Eukaryota</taxon>
        <taxon>Metazoa</taxon>
        <taxon>Ecdysozoa</taxon>
        <taxon>Arthropoda</taxon>
        <taxon>Hexapoda</taxon>
        <taxon>Insecta</taxon>
        <taxon>Pterygota</taxon>
        <taxon>Neoptera</taxon>
        <taxon>Endopterygota</taxon>
        <taxon>Hymenoptera</taxon>
        <taxon>Apocrita</taxon>
        <taxon>Aculeata</taxon>
        <taxon>Formicoidea</taxon>
        <taxon>Formicidae</taxon>
        <taxon>Myrmicinae</taxon>
        <taxon>Cardiocondyla</taxon>
    </lineage>
</organism>
<comment type="caution">
    <text evidence="1">The sequence shown here is derived from an EMBL/GenBank/DDBJ whole genome shotgun (WGS) entry which is preliminary data.</text>
</comment>
<keyword evidence="2" id="KW-1185">Reference proteome</keyword>
<dbReference type="Proteomes" id="UP001430953">
    <property type="component" value="Unassembled WGS sequence"/>
</dbReference>
<sequence length="101" mass="12143">MLKIVYHLCCSYMRLRNLKKGLSNCTPGNTYRINKECQRNLTRQNTGRNRNKIRMEKLPHLVRFAKIHVLTCRVIYFHFLLCQIRRLKLSEAKLENSQFAF</sequence>
<gene>
    <name evidence="1" type="ORF">PUN28_002053</name>
</gene>
<name>A0AAW2GSD2_9HYME</name>
<dbReference type="EMBL" id="JADYXP020000002">
    <property type="protein sequence ID" value="KAL0130200.1"/>
    <property type="molecule type" value="Genomic_DNA"/>
</dbReference>
<proteinExistence type="predicted"/>
<reference evidence="1 2" key="1">
    <citation type="submission" date="2023-03" db="EMBL/GenBank/DDBJ databases">
        <title>High recombination rates correlate with genetic variation in Cardiocondyla obscurior ants.</title>
        <authorList>
            <person name="Errbii M."/>
        </authorList>
    </citation>
    <scope>NUCLEOTIDE SEQUENCE [LARGE SCALE GENOMIC DNA]</scope>
    <source>
        <strain evidence="1">Alpha-2009</strain>
        <tissue evidence="1">Whole body</tissue>
    </source>
</reference>
<evidence type="ECO:0000313" key="2">
    <source>
        <dbReference type="Proteomes" id="UP001430953"/>
    </source>
</evidence>